<dbReference type="EMBL" id="QVQW01000016">
    <property type="protein sequence ID" value="RKU46053.1"/>
    <property type="molecule type" value="Genomic_DNA"/>
</dbReference>
<reference evidence="5 6" key="1">
    <citation type="submission" date="2018-08" db="EMBL/GenBank/DDBJ databases">
        <title>Draft genome of the lignicolous fungus Coniochaeta pulveracea.</title>
        <authorList>
            <person name="Borstlap C.J."/>
            <person name="De Witt R.N."/>
            <person name="Botha A."/>
            <person name="Volschenk H."/>
        </authorList>
    </citation>
    <scope>NUCLEOTIDE SEQUENCE [LARGE SCALE GENOMIC DNA]</scope>
    <source>
        <strain evidence="5 6">CAB683</strain>
    </source>
</reference>
<dbReference type="Pfam" id="PF10342">
    <property type="entry name" value="Kre9_KNH"/>
    <property type="match status" value="1"/>
</dbReference>
<protein>
    <recommendedName>
        <fullName evidence="4">Yeast cell wall synthesis Kre9/Knh1-like N-terminal domain-containing protein</fullName>
    </recommendedName>
</protein>
<comment type="caution">
    <text evidence="5">The sequence shown here is derived from an EMBL/GenBank/DDBJ whole genome shotgun (WGS) entry which is preliminary data.</text>
</comment>
<feature type="region of interest" description="Disordered" evidence="2">
    <location>
        <begin position="129"/>
        <end position="208"/>
    </location>
</feature>
<evidence type="ECO:0000256" key="1">
    <source>
        <dbReference type="ARBA" id="ARBA00022729"/>
    </source>
</evidence>
<dbReference type="Proteomes" id="UP000275385">
    <property type="component" value="Unassembled WGS sequence"/>
</dbReference>
<keyword evidence="6" id="KW-1185">Reference proteome</keyword>
<evidence type="ECO:0000256" key="2">
    <source>
        <dbReference type="SAM" id="MobiDB-lite"/>
    </source>
</evidence>
<dbReference type="OrthoDB" id="2260257at2759"/>
<dbReference type="AlphaFoldDB" id="A0A420YDU4"/>
<sequence length="240" mass="23510">MRFTLTTAVLAFASSVLAADPTDGFDVISKPGQDEQVPAGATYEVTWEPNSNYTGTISLSLLGGASQGTLQNLGPLATGIDGAAGKYSWEVEKSLGKDKVYGLILALESNKDVFQYSHPFAIKAAAGGASDNASSSSAAPTTTSGSSSSAPSTTDAPSASETVSPTGASPITTDASTATGSSTATVSPVKSMTTSTTTGSASSTANASSTPVAVAGNSAVAKGASSVALLGGLAMAIFGF</sequence>
<dbReference type="STRING" id="177199.A0A420YDU4"/>
<evidence type="ECO:0000256" key="3">
    <source>
        <dbReference type="SAM" id="SignalP"/>
    </source>
</evidence>
<organism evidence="5 6">
    <name type="scientific">Coniochaeta pulveracea</name>
    <dbReference type="NCBI Taxonomy" id="177199"/>
    <lineage>
        <taxon>Eukaryota</taxon>
        <taxon>Fungi</taxon>
        <taxon>Dikarya</taxon>
        <taxon>Ascomycota</taxon>
        <taxon>Pezizomycotina</taxon>
        <taxon>Sordariomycetes</taxon>
        <taxon>Sordariomycetidae</taxon>
        <taxon>Coniochaetales</taxon>
        <taxon>Coniochaetaceae</taxon>
        <taxon>Coniochaeta</taxon>
    </lineage>
</organism>
<feature type="chain" id="PRO_5019108711" description="Yeast cell wall synthesis Kre9/Knh1-like N-terminal domain-containing protein" evidence="3">
    <location>
        <begin position="19"/>
        <end position="240"/>
    </location>
</feature>
<proteinExistence type="predicted"/>
<dbReference type="InterPro" id="IPR018466">
    <property type="entry name" value="Kre9/Knh1-like_N"/>
</dbReference>
<feature type="compositionally biased region" description="Polar residues" evidence="2">
    <location>
        <begin position="161"/>
        <end position="171"/>
    </location>
</feature>
<dbReference type="PANTHER" id="PTHR40633">
    <property type="entry name" value="MATRIX PROTEIN, PUTATIVE (AFU_ORTHOLOGUE AFUA_8G05410)-RELATED"/>
    <property type="match status" value="1"/>
</dbReference>
<accession>A0A420YDU4</accession>
<gene>
    <name evidence="5" type="ORF">DL546_002671</name>
</gene>
<dbReference type="PANTHER" id="PTHR40633:SF1">
    <property type="entry name" value="GPI ANCHORED SERINE-THREONINE RICH PROTEIN (AFU_ORTHOLOGUE AFUA_1G03630)"/>
    <property type="match status" value="1"/>
</dbReference>
<evidence type="ECO:0000313" key="5">
    <source>
        <dbReference type="EMBL" id="RKU46053.1"/>
    </source>
</evidence>
<evidence type="ECO:0000313" key="6">
    <source>
        <dbReference type="Proteomes" id="UP000275385"/>
    </source>
</evidence>
<keyword evidence="1 3" id="KW-0732">Signal</keyword>
<dbReference type="InterPro" id="IPR052982">
    <property type="entry name" value="SRP1/TIP1-like"/>
</dbReference>
<feature type="signal peptide" evidence="3">
    <location>
        <begin position="1"/>
        <end position="18"/>
    </location>
</feature>
<feature type="domain" description="Yeast cell wall synthesis Kre9/Knh1-like N-terminal" evidence="4">
    <location>
        <begin position="30"/>
        <end position="122"/>
    </location>
</feature>
<name>A0A420YDU4_9PEZI</name>
<feature type="compositionally biased region" description="Low complexity" evidence="2">
    <location>
        <begin position="129"/>
        <end position="160"/>
    </location>
</feature>
<feature type="compositionally biased region" description="Low complexity" evidence="2">
    <location>
        <begin position="172"/>
        <end position="208"/>
    </location>
</feature>
<evidence type="ECO:0000259" key="4">
    <source>
        <dbReference type="Pfam" id="PF10342"/>
    </source>
</evidence>